<dbReference type="FunFam" id="1.10.150.20:FF:000011">
    <property type="entry name" value="exonuclease 1"/>
    <property type="match status" value="1"/>
</dbReference>
<dbReference type="InterPro" id="IPR029060">
    <property type="entry name" value="PIN-like_dom_sf"/>
</dbReference>
<dbReference type="SMART" id="SM00485">
    <property type="entry name" value="XPGN"/>
    <property type="match status" value="1"/>
</dbReference>
<keyword evidence="9 14" id="KW-0460">Magnesium</keyword>
<feature type="compositionally biased region" description="Basic and acidic residues" evidence="15">
    <location>
        <begin position="703"/>
        <end position="716"/>
    </location>
</feature>
<reference evidence="18" key="1">
    <citation type="submission" date="2021-01" db="EMBL/GenBank/DDBJ databases">
        <title>Adiantum capillus-veneris genome.</title>
        <authorList>
            <person name="Fang Y."/>
            <person name="Liao Q."/>
        </authorList>
    </citation>
    <scope>NUCLEOTIDE SEQUENCE</scope>
    <source>
        <strain evidence="18">H3</strain>
        <tissue evidence="18">Leaf</tissue>
    </source>
</reference>
<accession>A0A9D4ZIS0</accession>
<dbReference type="GO" id="GO:0046872">
    <property type="term" value="F:metal ion binding"/>
    <property type="evidence" value="ECO:0007669"/>
    <property type="project" value="UniProtKB-UniRule"/>
</dbReference>
<comment type="function">
    <text evidence="14">5'-&gt;3' double-stranded DNA exonuclease which may also possess a cryptic 3'-&gt;5' double-stranded DNA exonuclease activity. Functions in DNA mismatch repair.</text>
</comment>
<dbReference type="GO" id="GO:0006281">
    <property type="term" value="P:DNA repair"/>
    <property type="evidence" value="ECO:0007669"/>
    <property type="project" value="UniProtKB-UniRule"/>
</dbReference>
<evidence type="ECO:0000256" key="12">
    <source>
        <dbReference type="ARBA" id="ARBA00023242"/>
    </source>
</evidence>
<dbReference type="GO" id="GO:0003677">
    <property type="term" value="F:DNA binding"/>
    <property type="evidence" value="ECO:0007669"/>
    <property type="project" value="UniProtKB-UniRule"/>
</dbReference>
<dbReference type="CDD" id="cd09901">
    <property type="entry name" value="H3TH_FEN1-like"/>
    <property type="match status" value="1"/>
</dbReference>
<evidence type="ECO:0000259" key="17">
    <source>
        <dbReference type="SMART" id="SM00485"/>
    </source>
</evidence>
<feature type="compositionally biased region" description="Polar residues" evidence="15">
    <location>
        <begin position="717"/>
        <end position="729"/>
    </location>
</feature>
<dbReference type="InterPro" id="IPR036279">
    <property type="entry name" value="5-3_exonuclease_C_sf"/>
</dbReference>
<name>A0A9D4ZIS0_ADICA</name>
<organism evidence="18 19">
    <name type="scientific">Adiantum capillus-veneris</name>
    <name type="common">Maidenhair fern</name>
    <dbReference type="NCBI Taxonomy" id="13818"/>
    <lineage>
        <taxon>Eukaryota</taxon>
        <taxon>Viridiplantae</taxon>
        <taxon>Streptophyta</taxon>
        <taxon>Embryophyta</taxon>
        <taxon>Tracheophyta</taxon>
        <taxon>Polypodiopsida</taxon>
        <taxon>Polypodiidae</taxon>
        <taxon>Polypodiales</taxon>
        <taxon>Pteridineae</taxon>
        <taxon>Pteridaceae</taxon>
        <taxon>Vittarioideae</taxon>
        <taxon>Adiantum</taxon>
    </lineage>
</organism>
<dbReference type="InterPro" id="IPR006086">
    <property type="entry name" value="XPG-I_dom"/>
</dbReference>
<dbReference type="InterPro" id="IPR008918">
    <property type="entry name" value="HhH2"/>
</dbReference>
<dbReference type="Proteomes" id="UP000886520">
    <property type="component" value="Chromosome 9"/>
</dbReference>
<keyword evidence="6 14" id="KW-0227">DNA damage</keyword>
<comment type="similarity">
    <text evidence="2 14">Belongs to the XPG/RAD2 endonuclease family. EXO1 subfamily.</text>
</comment>
<evidence type="ECO:0000256" key="11">
    <source>
        <dbReference type="ARBA" id="ARBA00023204"/>
    </source>
</evidence>
<dbReference type="PANTHER" id="PTHR11081">
    <property type="entry name" value="FLAP ENDONUCLEASE FAMILY MEMBER"/>
    <property type="match status" value="1"/>
</dbReference>
<dbReference type="OrthoDB" id="26491at2759"/>
<feature type="domain" description="XPG N-terminal" evidence="17">
    <location>
        <begin position="1"/>
        <end position="103"/>
    </location>
</feature>
<feature type="region of interest" description="Disordered" evidence="15">
    <location>
        <begin position="691"/>
        <end position="729"/>
    </location>
</feature>
<evidence type="ECO:0000256" key="5">
    <source>
        <dbReference type="ARBA" id="ARBA00022723"/>
    </source>
</evidence>
<evidence type="ECO:0000313" key="19">
    <source>
        <dbReference type="Proteomes" id="UP000886520"/>
    </source>
</evidence>
<dbReference type="Pfam" id="PF00867">
    <property type="entry name" value="XPG_I"/>
    <property type="match status" value="1"/>
</dbReference>
<dbReference type="Gene3D" id="1.10.150.20">
    <property type="entry name" value="5' to 3' exonuclease, C-terminal subdomain"/>
    <property type="match status" value="1"/>
</dbReference>
<evidence type="ECO:0000256" key="15">
    <source>
        <dbReference type="SAM" id="MobiDB-lite"/>
    </source>
</evidence>
<feature type="region of interest" description="Disordered" evidence="15">
    <location>
        <begin position="445"/>
        <end position="466"/>
    </location>
</feature>
<protein>
    <recommendedName>
        <fullName evidence="3 14">Exonuclease 1</fullName>
        <ecNumber evidence="14">3.1.-.-</ecNumber>
    </recommendedName>
</protein>
<evidence type="ECO:0000256" key="9">
    <source>
        <dbReference type="ARBA" id="ARBA00022842"/>
    </source>
</evidence>
<dbReference type="PRINTS" id="PR00853">
    <property type="entry name" value="XPGRADSUPER"/>
</dbReference>
<evidence type="ECO:0000313" key="18">
    <source>
        <dbReference type="EMBL" id="KAI5075427.1"/>
    </source>
</evidence>
<dbReference type="InterPro" id="IPR006084">
    <property type="entry name" value="XPG/Rad2"/>
</dbReference>
<evidence type="ECO:0000256" key="8">
    <source>
        <dbReference type="ARBA" id="ARBA00022801"/>
    </source>
</evidence>
<dbReference type="FunFam" id="3.40.50.1010:FF:000002">
    <property type="entry name" value="Exonuclease 1, putative"/>
    <property type="match status" value="1"/>
</dbReference>
<keyword evidence="10 14" id="KW-0267">Excision nuclease</keyword>
<dbReference type="GO" id="GO:0035312">
    <property type="term" value="F:5'-3' DNA exonuclease activity"/>
    <property type="evidence" value="ECO:0007669"/>
    <property type="project" value="UniProtKB-UniRule"/>
</dbReference>
<dbReference type="Gene3D" id="3.40.50.1010">
    <property type="entry name" value="5'-nuclease"/>
    <property type="match status" value="1"/>
</dbReference>
<evidence type="ECO:0000256" key="7">
    <source>
        <dbReference type="ARBA" id="ARBA00022769"/>
    </source>
</evidence>
<keyword evidence="12 14" id="KW-0539">Nucleus</keyword>
<dbReference type="CDD" id="cd09857">
    <property type="entry name" value="PIN_EXO1"/>
    <property type="match status" value="1"/>
</dbReference>
<dbReference type="SUPFAM" id="SSF88723">
    <property type="entry name" value="PIN domain-like"/>
    <property type="match status" value="1"/>
</dbReference>
<keyword evidence="4 14" id="KW-0540">Nuclease</keyword>
<sequence length="743" mass="80970">MGIPGLLKILKPYTQPVHVRKYSGQRVGIDAYCWLHKGAYACSFGICDGDQKISSMQPCVKYCMHYVNLLRFNNVIPVVVFDGGRLPSKALTENERQRRRDQNREQARLKLSEGDVNGAQELCQRAVEITPMMAHEFIKVLKAESVEFVVAPYEADAQLAYLSTLSPEKGGVAAVISEDSDLLAYGCNVVMYKMDRYGNGEEARLEDIMARKTTSEGPSTSLWFGCFTPELFTGMCVLAGCDFLPSVPGIGIKRAHCLVCKYRDLARVLSSMRFDRKLVIPEGYEPAFKQANAIFHHARVYDASARKLSFLKPLPEGFVNEFNGDLDFLGPDLPPSRALAIAEGRLDPISMCAFDEPTCSEPPTAMLNLRGREPKSVRDSFNCCPNFHKEDVCLGTDEELFAMLAATPPSMSLGSPTAINSSSSLCDDVRRDSCFVAHLTSISSSRVVPKPSSSEEQGPPTACSNSEIDEQFKSRKQENLRQPNSTVRVLHHANPGQLAQSRDKAHSSATMEGSVLTVNGGTKAEAAEIHCEAALVPSHAPFSKRYTNYADTSRDVTVAVGTEMVVNTQISMHSSSVKPASNAEEFSCGACIVEYGNRACGVQTVDSVEDPCSVEYGTGACGVDLVDSGANDAQLQEPVELNVRRNPAAQDLAWHVVDRTGTLQQSSDVLTASDTLPMACRENTLLSNGASDRSRTAVAPKNQPREQLKAKKEVRGSRQSAKVMTSPSTPGLLKFFQRASTLG</sequence>
<evidence type="ECO:0000256" key="4">
    <source>
        <dbReference type="ARBA" id="ARBA00022722"/>
    </source>
</evidence>
<keyword evidence="14" id="KW-0269">Exonuclease</keyword>
<keyword evidence="11 14" id="KW-0234">DNA repair</keyword>
<comment type="subcellular location">
    <subcellularLocation>
        <location evidence="1 14">Nucleus</location>
    </subcellularLocation>
</comment>
<comment type="function">
    <text evidence="13">Putative 5'-&gt;3' double-stranded DNA exonuclease which may also contain a cryptic 3'-&gt;5' double-stranded DNA exonuclease activity. May be involved in DNA mismatch repair (MMR).</text>
</comment>
<feature type="compositionally biased region" description="Low complexity" evidence="15">
    <location>
        <begin position="445"/>
        <end position="454"/>
    </location>
</feature>
<evidence type="ECO:0000256" key="2">
    <source>
        <dbReference type="ARBA" id="ARBA00010563"/>
    </source>
</evidence>
<evidence type="ECO:0000256" key="6">
    <source>
        <dbReference type="ARBA" id="ARBA00022763"/>
    </source>
</evidence>
<dbReference type="InterPro" id="IPR019974">
    <property type="entry name" value="XPG_CS"/>
</dbReference>
<dbReference type="InterPro" id="IPR006085">
    <property type="entry name" value="XPG_DNA_repair_N"/>
</dbReference>
<dbReference type="InterPro" id="IPR044752">
    <property type="entry name" value="PIN-like_EXO1"/>
</dbReference>
<proteinExistence type="inferred from homology"/>
<keyword evidence="8 14" id="KW-0378">Hydrolase</keyword>
<evidence type="ECO:0000256" key="14">
    <source>
        <dbReference type="RuleBase" id="RU910737"/>
    </source>
</evidence>
<keyword evidence="5 14" id="KW-0479">Metal-binding</keyword>
<keyword evidence="14" id="KW-0238">DNA-binding</keyword>
<dbReference type="Pfam" id="PF00752">
    <property type="entry name" value="XPG_N"/>
    <property type="match status" value="1"/>
</dbReference>
<gene>
    <name evidence="18" type="ORF">GOP47_0009503</name>
</gene>
<dbReference type="EMBL" id="JABFUD020000009">
    <property type="protein sequence ID" value="KAI5075427.1"/>
    <property type="molecule type" value="Genomic_DNA"/>
</dbReference>
<dbReference type="GO" id="GO:0005634">
    <property type="term" value="C:nucleus"/>
    <property type="evidence" value="ECO:0007669"/>
    <property type="project" value="UniProtKB-SubCell"/>
</dbReference>
<dbReference type="SMART" id="SM00484">
    <property type="entry name" value="XPGI"/>
    <property type="match status" value="1"/>
</dbReference>
<dbReference type="PROSITE" id="PS00842">
    <property type="entry name" value="XPG_2"/>
    <property type="match status" value="1"/>
</dbReference>
<evidence type="ECO:0000259" key="16">
    <source>
        <dbReference type="SMART" id="SM00484"/>
    </source>
</evidence>
<comment type="cofactor">
    <cofactor evidence="14">
        <name>Mg(2+)</name>
        <dbReference type="ChEBI" id="CHEBI:18420"/>
    </cofactor>
    <text evidence="14">Binds 2 magnesium ions per subunit. They probably participate in the reaction catalyzed by the enzyme. May bind an additional third magnesium ion after substrate binding.</text>
</comment>
<dbReference type="AlphaFoldDB" id="A0A9D4ZIS0"/>
<comment type="caution">
    <text evidence="18">The sequence shown here is derived from an EMBL/GenBank/DDBJ whole genome shotgun (WGS) entry which is preliminary data.</text>
</comment>
<keyword evidence="19" id="KW-1185">Reference proteome</keyword>
<evidence type="ECO:0000256" key="13">
    <source>
        <dbReference type="ARBA" id="ARBA00060210"/>
    </source>
</evidence>
<feature type="domain" description="XPG-I" evidence="16">
    <location>
        <begin position="142"/>
        <end position="219"/>
    </location>
</feature>
<dbReference type="SUPFAM" id="SSF47807">
    <property type="entry name" value="5' to 3' exonuclease, C-terminal subdomain"/>
    <property type="match status" value="1"/>
</dbReference>
<evidence type="ECO:0000256" key="1">
    <source>
        <dbReference type="ARBA" id="ARBA00004123"/>
    </source>
</evidence>
<dbReference type="SMART" id="SM00279">
    <property type="entry name" value="HhH2"/>
    <property type="match status" value="1"/>
</dbReference>
<dbReference type="GO" id="GO:0017108">
    <property type="term" value="F:5'-flap endonuclease activity"/>
    <property type="evidence" value="ECO:0007669"/>
    <property type="project" value="TreeGrafter"/>
</dbReference>
<evidence type="ECO:0000256" key="3">
    <source>
        <dbReference type="ARBA" id="ARBA00020324"/>
    </source>
</evidence>
<keyword evidence="7 14" id="KW-0228">DNA excision</keyword>
<evidence type="ECO:0000256" key="10">
    <source>
        <dbReference type="ARBA" id="ARBA00022881"/>
    </source>
</evidence>
<dbReference type="PANTHER" id="PTHR11081:SF8">
    <property type="entry name" value="EXONUCLEASE 1"/>
    <property type="match status" value="1"/>
</dbReference>
<dbReference type="EC" id="3.1.-.-" evidence="14"/>